<dbReference type="EMBL" id="JACCJC010000004">
    <property type="protein sequence ID" value="KAF6239916.1"/>
    <property type="molecule type" value="Genomic_DNA"/>
</dbReference>
<sequence>MPTTQFKVDFLMFRDTLTELERLVDVWGNLFNVGKSMTIIEEGIVYGVKRLIEYDTVFKSQTQHHTRLVGGRIFDEMIHSNTDFIKKNPFRRFSSRDGVEPMAALEHLA</sequence>
<gene>
    <name evidence="1" type="ORF">HO173_001524</name>
</gene>
<keyword evidence="2" id="KW-1185">Reference proteome</keyword>
<reference evidence="1 2" key="1">
    <citation type="journal article" date="2020" name="Genomics">
        <title>Complete, high-quality genomes from long-read metagenomic sequencing of two wolf lichen thalli reveals enigmatic genome architecture.</title>
        <authorList>
            <person name="McKenzie S.K."/>
            <person name="Walston R.F."/>
            <person name="Allen J.L."/>
        </authorList>
    </citation>
    <scope>NUCLEOTIDE SEQUENCE [LARGE SCALE GENOMIC DNA]</scope>
    <source>
        <strain evidence="1">WasteWater2</strain>
    </source>
</reference>
<dbReference type="Proteomes" id="UP000578531">
    <property type="component" value="Unassembled WGS sequence"/>
</dbReference>
<name>A0A8H6G3M1_9LECA</name>
<organism evidence="1 2">
    <name type="scientific">Letharia columbiana</name>
    <dbReference type="NCBI Taxonomy" id="112416"/>
    <lineage>
        <taxon>Eukaryota</taxon>
        <taxon>Fungi</taxon>
        <taxon>Dikarya</taxon>
        <taxon>Ascomycota</taxon>
        <taxon>Pezizomycotina</taxon>
        <taxon>Lecanoromycetes</taxon>
        <taxon>OSLEUM clade</taxon>
        <taxon>Lecanoromycetidae</taxon>
        <taxon>Lecanorales</taxon>
        <taxon>Lecanorineae</taxon>
        <taxon>Parmeliaceae</taxon>
        <taxon>Letharia</taxon>
    </lineage>
</organism>
<dbReference type="GeneID" id="59283198"/>
<proteinExistence type="predicted"/>
<evidence type="ECO:0000313" key="1">
    <source>
        <dbReference type="EMBL" id="KAF6239916.1"/>
    </source>
</evidence>
<protein>
    <submittedName>
        <fullName evidence="1">Uncharacterized protein</fullName>
    </submittedName>
</protein>
<dbReference type="OrthoDB" id="10594330at2759"/>
<dbReference type="RefSeq" id="XP_037169185.1">
    <property type="nucleotide sequence ID" value="XM_037303463.1"/>
</dbReference>
<dbReference type="AlphaFoldDB" id="A0A8H6G3M1"/>
<evidence type="ECO:0000313" key="2">
    <source>
        <dbReference type="Proteomes" id="UP000578531"/>
    </source>
</evidence>
<accession>A0A8H6G3M1</accession>
<comment type="caution">
    <text evidence="1">The sequence shown here is derived from an EMBL/GenBank/DDBJ whole genome shotgun (WGS) entry which is preliminary data.</text>
</comment>